<dbReference type="RefSeq" id="WP_151056702.1">
    <property type="nucleotide sequence ID" value="NZ_CP044222.1"/>
</dbReference>
<keyword evidence="1" id="KW-0472">Membrane</keyword>
<gene>
    <name evidence="2" type="ORF">F5I99_13085</name>
</gene>
<evidence type="ECO:0000313" key="3">
    <source>
        <dbReference type="Proteomes" id="UP000325606"/>
    </source>
</evidence>
<dbReference type="KEGG" id="nik:F5I99_13085"/>
<dbReference type="InterPro" id="IPR017516">
    <property type="entry name" value="AbrB_dup"/>
</dbReference>
<name>A0A5J6LFG6_9GAMM</name>
<feature type="transmembrane region" description="Helical" evidence="1">
    <location>
        <begin position="251"/>
        <end position="270"/>
    </location>
</feature>
<evidence type="ECO:0000256" key="1">
    <source>
        <dbReference type="SAM" id="Phobius"/>
    </source>
</evidence>
<dbReference type="Proteomes" id="UP000325606">
    <property type="component" value="Chromosome"/>
</dbReference>
<feature type="transmembrane region" description="Helical" evidence="1">
    <location>
        <begin position="282"/>
        <end position="303"/>
    </location>
</feature>
<protein>
    <submittedName>
        <fullName evidence="2">AbrB family transcriptional regulator</fullName>
    </submittedName>
</protein>
<dbReference type="Pfam" id="PF05145">
    <property type="entry name" value="AbrB"/>
    <property type="match status" value="1"/>
</dbReference>
<dbReference type="InterPro" id="IPR007820">
    <property type="entry name" value="AbrB_fam"/>
</dbReference>
<sequence length="338" mass="37052">MKTLYTLLLGALGGWAAWWLGLPLPWMLGPLMLVSLLALKGVKVQVNRQANRFFLGVLGFWLGTRFESGLLKELITWYPSVLLMLMSVSFTLLLNTWMFKRLAGLDTVTSLFSSLPGTMNAVVIQGDLLGGDARWIAIAQTLRITLVVISTSMIFYFMPGQTLASPTVEASNWLDLLWIGLVPVGWWGAKQLRLPMAEFLGPLLTSALLSLTVIHIELPGWVMIITFVVLGSSIGSRFFGTCLRALLKVSGYAVLATTLGMLIAALFGLLTWKLTGIPLSHAFLALVPGGVGEMALIATAAGIDPIYVVYIHLIRMFLLILSTPLLSQLLLRHQRKQD</sequence>
<accession>A0A5J6LFG6</accession>
<organism evidence="2 3">
    <name type="scientific">Nitrincola iocasae</name>
    <dbReference type="NCBI Taxonomy" id="2614693"/>
    <lineage>
        <taxon>Bacteria</taxon>
        <taxon>Pseudomonadati</taxon>
        <taxon>Pseudomonadota</taxon>
        <taxon>Gammaproteobacteria</taxon>
        <taxon>Oceanospirillales</taxon>
        <taxon>Oceanospirillaceae</taxon>
        <taxon>Nitrincola</taxon>
    </lineage>
</organism>
<feature type="transmembrane region" description="Helical" evidence="1">
    <location>
        <begin position="170"/>
        <end position="189"/>
    </location>
</feature>
<dbReference type="EMBL" id="CP044222">
    <property type="protein sequence ID" value="QEW07359.1"/>
    <property type="molecule type" value="Genomic_DNA"/>
</dbReference>
<dbReference type="GO" id="GO:0010468">
    <property type="term" value="P:regulation of gene expression"/>
    <property type="evidence" value="ECO:0007669"/>
    <property type="project" value="InterPro"/>
</dbReference>
<dbReference type="NCBIfam" id="TIGR03082">
    <property type="entry name" value="Gneg_AbrB_dup"/>
    <property type="match status" value="1"/>
</dbReference>
<keyword evidence="3" id="KW-1185">Reference proteome</keyword>
<dbReference type="PANTHER" id="PTHR38457:SF1">
    <property type="entry name" value="REGULATOR ABRB-RELATED"/>
    <property type="match status" value="1"/>
</dbReference>
<feature type="transmembrane region" description="Helical" evidence="1">
    <location>
        <begin position="26"/>
        <end position="42"/>
    </location>
</feature>
<feature type="transmembrane region" description="Helical" evidence="1">
    <location>
        <begin position="309"/>
        <end position="331"/>
    </location>
</feature>
<dbReference type="PANTHER" id="PTHR38457">
    <property type="entry name" value="REGULATOR ABRB-RELATED"/>
    <property type="match status" value="1"/>
</dbReference>
<feature type="transmembrane region" description="Helical" evidence="1">
    <location>
        <begin position="77"/>
        <end position="95"/>
    </location>
</feature>
<feature type="transmembrane region" description="Helical" evidence="1">
    <location>
        <begin position="221"/>
        <end position="239"/>
    </location>
</feature>
<dbReference type="AlphaFoldDB" id="A0A5J6LFG6"/>
<keyword evidence="1" id="KW-1133">Transmembrane helix</keyword>
<feature type="transmembrane region" description="Helical" evidence="1">
    <location>
        <begin position="102"/>
        <end position="123"/>
    </location>
</feature>
<feature type="transmembrane region" description="Helical" evidence="1">
    <location>
        <begin position="135"/>
        <end position="158"/>
    </location>
</feature>
<evidence type="ECO:0000313" key="2">
    <source>
        <dbReference type="EMBL" id="QEW07359.1"/>
    </source>
</evidence>
<proteinExistence type="predicted"/>
<dbReference type="PIRSF" id="PIRSF038991">
    <property type="entry name" value="Protein_AbrB"/>
    <property type="match status" value="1"/>
</dbReference>
<dbReference type="GO" id="GO:0016020">
    <property type="term" value="C:membrane"/>
    <property type="evidence" value="ECO:0007669"/>
    <property type="project" value="InterPro"/>
</dbReference>
<keyword evidence="1" id="KW-0812">Transmembrane</keyword>
<reference evidence="2 3" key="1">
    <citation type="submission" date="2019-09" db="EMBL/GenBank/DDBJ databases">
        <title>Nitrincola iocasae sp. nov., a bacterium isolated from the sediment collected at a cold seep field in South China Sea.</title>
        <authorList>
            <person name="Zhang H."/>
            <person name="Wang H."/>
            <person name="Li C."/>
        </authorList>
    </citation>
    <scope>NUCLEOTIDE SEQUENCE [LARGE SCALE GENOMIC DNA]</scope>
    <source>
        <strain evidence="2 3">KXZD1103</strain>
    </source>
</reference>